<keyword evidence="2" id="KW-0732">Signal</keyword>
<organism evidence="3 4">
    <name type="scientific">Pichia membranifaciens</name>
    <dbReference type="NCBI Taxonomy" id="4926"/>
    <lineage>
        <taxon>Eukaryota</taxon>
        <taxon>Fungi</taxon>
        <taxon>Dikarya</taxon>
        <taxon>Ascomycota</taxon>
        <taxon>Saccharomycotina</taxon>
        <taxon>Pichiomycetes</taxon>
        <taxon>Pichiales</taxon>
        <taxon>Pichiaceae</taxon>
        <taxon>Pichia</taxon>
    </lineage>
</organism>
<evidence type="ECO:0000313" key="3">
    <source>
        <dbReference type="EMBL" id="GAV29655.1"/>
    </source>
</evidence>
<reference evidence="3 4" key="1">
    <citation type="submission" date="2016-08" db="EMBL/GenBank/DDBJ databases">
        <title>Whole genome shotgun sequence of Pichia membranifaciens KS47-1.</title>
        <authorList>
            <person name="Konishi M."/>
            <person name="Ishida M."/>
            <person name="Arakawa T."/>
            <person name="Kato Y."/>
            <person name="Horiuchi J."/>
        </authorList>
    </citation>
    <scope>NUCLEOTIDE SEQUENCE [LARGE SCALE GENOMIC DNA]</scope>
    <source>
        <strain evidence="3 4">KS47-1</strain>
    </source>
</reference>
<dbReference type="EMBL" id="BDGI01000129">
    <property type="protein sequence ID" value="GAV29655.1"/>
    <property type="molecule type" value="Genomic_DNA"/>
</dbReference>
<dbReference type="Proteomes" id="UP000186136">
    <property type="component" value="Unassembled WGS sequence"/>
</dbReference>
<feature type="coiled-coil region" evidence="1">
    <location>
        <begin position="106"/>
        <end position="133"/>
    </location>
</feature>
<name>A0A1Q2YJF5_9ASCO</name>
<sequence>MTGANTMLKTLVFGLAGIYVIKVVADTEAPKPIVVREKIDAASGGTYDNHDKAFQDLRKSIYNSGSDASQKAMSMYEEAYQKAVDAKKKLESGSNNDGLKFWADSDDALRQKYQEAQKNLEDAKNSLGKYSQDYNSILQDDLNRASDYASKKVQNAVDSVSNYKVTAEDKLQANLDYYHKQAEQAKADWDSTKASWWRWRKAQTKEVQDRAQEKYNYFKQQNDKAVDSLVDYLQEQGRSVKEVFDKYVNKQKDNLDYAGKYAADLKDRAVAAGYDAKDSVKDNAEYAKNYAAGAKDSVVQAGYDAKDKVQDRAEVAKHYAAGGKDRVVQAGYDGKEKVEENADYAKHYVAGKKDRLAQAGYNAKDRVEDDAEYAKHYAGGAKDSVVQAGYNAKDRIQDDAEYVKNYAGGTKDSVLQAGYNAKDRIQDNAEYAKHYAAGTKDSIVQAGYDAKDQIQDDAEYAKHYAAGTKDRVAQAGYDTKNEAEGYVSGAKDWIEKAGSATKNYLKDKYQTLWNSVGVFKTNSRELAEEAVAYYDAEANKARREYYDTQASWFRWRAAQSQEVQDEAKARWEVLKAKDEAARSELQRWKNEVVDK</sequence>
<comment type="caution">
    <text evidence="3">The sequence shown here is derived from an EMBL/GenBank/DDBJ whole genome shotgun (WGS) entry which is preliminary data.</text>
</comment>
<keyword evidence="1" id="KW-0175">Coiled coil</keyword>
<evidence type="ECO:0000256" key="2">
    <source>
        <dbReference type="SAM" id="SignalP"/>
    </source>
</evidence>
<accession>A0A1Q2YJF5</accession>
<gene>
    <name evidence="3" type="ORF">PMKS-003156</name>
</gene>
<evidence type="ECO:0000256" key="1">
    <source>
        <dbReference type="SAM" id="Coils"/>
    </source>
</evidence>
<feature type="signal peptide" evidence="2">
    <location>
        <begin position="1"/>
        <end position="25"/>
    </location>
</feature>
<protein>
    <submittedName>
        <fullName evidence="3">Uncharacterized protein</fullName>
    </submittedName>
</protein>
<dbReference type="OrthoDB" id="3976380at2759"/>
<dbReference type="AlphaFoldDB" id="A0A1Q2YJF5"/>
<evidence type="ECO:0000313" key="4">
    <source>
        <dbReference type="Proteomes" id="UP000186136"/>
    </source>
</evidence>
<keyword evidence="4" id="KW-1185">Reference proteome</keyword>
<proteinExistence type="predicted"/>
<feature type="chain" id="PRO_5013224669" evidence="2">
    <location>
        <begin position="26"/>
        <end position="595"/>
    </location>
</feature>
<dbReference type="PANTHER" id="PTHR47372:SF11">
    <property type="entry name" value="RE19971P"/>
    <property type="match status" value="1"/>
</dbReference>
<dbReference type="PANTHER" id="PTHR47372">
    <property type="entry name" value="DAUER UP-REGULATED-RELATED"/>
    <property type="match status" value="1"/>
</dbReference>